<protein>
    <recommendedName>
        <fullName evidence="5">Peptidase S8/S53 domain-containing protein</fullName>
    </recommendedName>
</protein>
<dbReference type="InterPro" id="IPR045051">
    <property type="entry name" value="SBT"/>
</dbReference>
<evidence type="ECO:0000256" key="1">
    <source>
        <dbReference type="ARBA" id="ARBA00011073"/>
    </source>
</evidence>
<evidence type="ECO:0000313" key="4">
    <source>
        <dbReference type="Proteomes" id="UP001202328"/>
    </source>
</evidence>
<dbReference type="AlphaFoldDB" id="A0AAD4TBI9"/>
<dbReference type="InterPro" id="IPR036852">
    <property type="entry name" value="Peptidase_S8/S53_dom_sf"/>
</dbReference>
<dbReference type="Proteomes" id="UP001202328">
    <property type="component" value="Unassembled WGS sequence"/>
</dbReference>
<name>A0AAD4TBI9_9MAGN</name>
<dbReference type="Gene3D" id="3.40.50.200">
    <property type="entry name" value="Peptidase S8/S53 domain"/>
    <property type="match status" value="1"/>
</dbReference>
<accession>A0AAD4TBI9</accession>
<reference evidence="3" key="1">
    <citation type="submission" date="2022-04" db="EMBL/GenBank/DDBJ databases">
        <title>A functionally conserved STORR gene fusion in Papaver species that diverged 16.8 million years ago.</title>
        <authorList>
            <person name="Catania T."/>
        </authorList>
    </citation>
    <scope>NUCLEOTIDE SEQUENCE</scope>
    <source>
        <strain evidence="3">S-188037</strain>
    </source>
</reference>
<dbReference type="Gene3D" id="3.50.30.30">
    <property type="match status" value="1"/>
</dbReference>
<evidence type="ECO:0000313" key="3">
    <source>
        <dbReference type="EMBL" id="KAI3953909.1"/>
    </source>
</evidence>
<gene>
    <name evidence="3" type="ORF">MKW98_017733</name>
</gene>
<comment type="similarity">
    <text evidence="1">Belongs to the peptidase S8 family.</text>
</comment>
<keyword evidence="4" id="KW-1185">Reference proteome</keyword>
<dbReference type="SUPFAM" id="SSF52743">
    <property type="entry name" value="Subtilisin-like"/>
    <property type="match status" value="1"/>
</dbReference>
<organism evidence="3 4">
    <name type="scientific">Papaver atlanticum</name>
    <dbReference type="NCBI Taxonomy" id="357466"/>
    <lineage>
        <taxon>Eukaryota</taxon>
        <taxon>Viridiplantae</taxon>
        <taxon>Streptophyta</taxon>
        <taxon>Embryophyta</taxon>
        <taxon>Tracheophyta</taxon>
        <taxon>Spermatophyta</taxon>
        <taxon>Magnoliopsida</taxon>
        <taxon>Ranunculales</taxon>
        <taxon>Papaveraceae</taxon>
        <taxon>Papaveroideae</taxon>
        <taxon>Papaver</taxon>
    </lineage>
</organism>
<dbReference type="EMBL" id="JAJJMB010002020">
    <property type="protein sequence ID" value="KAI3953909.1"/>
    <property type="molecule type" value="Genomic_DNA"/>
</dbReference>
<keyword evidence="2" id="KW-0732">Signal</keyword>
<evidence type="ECO:0000256" key="2">
    <source>
        <dbReference type="ARBA" id="ARBA00022729"/>
    </source>
</evidence>
<dbReference type="CDD" id="cd02120">
    <property type="entry name" value="PA_subtilisin_like"/>
    <property type="match status" value="1"/>
</dbReference>
<proteinExistence type="inferred from homology"/>
<dbReference type="GO" id="GO:0006508">
    <property type="term" value="P:proteolysis"/>
    <property type="evidence" value="ECO:0007669"/>
    <property type="project" value="InterPro"/>
</dbReference>
<dbReference type="GO" id="GO:0004252">
    <property type="term" value="F:serine-type endopeptidase activity"/>
    <property type="evidence" value="ECO:0007669"/>
    <property type="project" value="InterPro"/>
</dbReference>
<evidence type="ECO:0008006" key="5">
    <source>
        <dbReference type="Google" id="ProtNLM"/>
    </source>
</evidence>
<sequence>MKKGILTVASAGNEGPSLGKVVNHAPWILTVSASGINRQYRIQVMLGNGKIVSGIGINTFSPKQKLYPLISGADTGFDSSDYLPREYRMCMEGTMDPEKVKGKIVLCETTPMGDPADSVIPKAGGVGH</sequence>
<dbReference type="PANTHER" id="PTHR10795">
    <property type="entry name" value="PROPROTEIN CONVERTASE SUBTILISIN/KEXIN"/>
    <property type="match status" value="1"/>
</dbReference>
<comment type="caution">
    <text evidence="3">The sequence shown here is derived from an EMBL/GenBank/DDBJ whole genome shotgun (WGS) entry which is preliminary data.</text>
</comment>